<name>A0ABP9R8B6_9PSEU</name>
<feature type="compositionally biased region" description="Basic and acidic residues" evidence="1">
    <location>
        <begin position="383"/>
        <end position="396"/>
    </location>
</feature>
<proteinExistence type="predicted"/>
<evidence type="ECO:0000256" key="1">
    <source>
        <dbReference type="SAM" id="MobiDB-lite"/>
    </source>
</evidence>
<protein>
    <submittedName>
        <fullName evidence="2">Uncharacterized protein</fullName>
    </submittedName>
</protein>
<accession>A0ABP9R8B6</accession>
<reference evidence="3" key="1">
    <citation type="journal article" date="2019" name="Int. J. Syst. Evol. Microbiol.">
        <title>The Global Catalogue of Microorganisms (GCM) 10K type strain sequencing project: providing services to taxonomists for standard genome sequencing and annotation.</title>
        <authorList>
            <consortium name="The Broad Institute Genomics Platform"/>
            <consortium name="The Broad Institute Genome Sequencing Center for Infectious Disease"/>
            <person name="Wu L."/>
            <person name="Ma J."/>
        </authorList>
    </citation>
    <scope>NUCLEOTIDE SEQUENCE [LARGE SCALE GENOMIC DNA]</scope>
    <source>
        <strain evidence="3">JCM 18303</strain>
    </source>
</reference>
<feature type="region of interest" description="Disordered" evidence="1">
    <location>
        <begin position="381"/>
        <end position="433"/>
    </location>
</feature>
<dbReference type="EMBL" id="BAABJP010000052">
    <property type="protein sequence ID" value="GAA5172841.1"/>
    <property type="molecule type" value="Genomic_DNA"/>
</dbReference>
<comment type="caution">
    <text evidence="2">The sequence shown here is derived from an EMBL/GenBank/DDBJ whole genome shotgun (WGS) entry which is preliminary data.</text>
</comment>
<organism evidence="2 3">
    <name type="scientific">Pseudonocardia eucalypti</name>
    <dbReference type="NCBI Taxonomy" id="648755"/>
    <lineage>
        <taxon>Bacteria</taxon>
        <taxon>Bacillati</taxon>
        <taxon>Actinomycetota</taxon>
        <taxon>Actinomycetes</taxon>
        <taxon>Pseudonocardiales</taxon>
        <taxon>Pseudonocardiaceae</taxon>
        <taxon>Pseudonocardia</taxon>
    </lineage>
</organism>
<feature type="compositionally biased region" description="Basic and acidic residues" evidence="1">
    <location>
        <begin position="408"/>
        <end position="433"/>
    </location>
</feature>
<keyword evidence="3" id="KW-1185">Reference proteome</keyword>
<evidence type="ECO:0000313" key="3">
    <source>
        <dbReference type="Proteomes" id="UP001428817"/>
    </source>
</evidence>
<gene>
    <name evidence="2" type="ORF">GCM10023321_73230</name>
</gene>
<evidence type="ECO:0000313" key="2">
    <source>
        <dbReference type="EMBL" id="GAA5172841.1"/>
    </source>
</evidence>
<dbReference type="Proteomes" id="UP001428817">
    <property type="component" value="Unassembled WGS sequence"/>
</dbReference>
<sequence length="433" mass="47186">MDPSLQHRDLVAVLAGPQVGHPLDELDDQVGEGLPEDLLPDEEILPGVQLIEDPCQRDDRRRRCGQVLFPGESDSDLFDGCGDRFPDPFGEPACRRREAERLGQQHQQLVAVELLGAVPGGPVHVAQIVPAERRERPVGLIVVVVPGALAAPVPAFMQHQLSLLFRRQLVVVLLDQDAHRNLAEPHDQPAEQVVRPPLTGPAQLLAREEPELTGDQVAGQFLRRGLAGPSRHVRPAQHALHPRRFPGVGEAAEHRGVGIRVAVALVHPPQPLEVLVLVAVVLRYREEAPVEVVGEHLQVPAGLGQQTAGLAPCRRTVVQGAPDLVEDLLDFGEHVPGAGFRIGQLAEQAGPVSAARVAFRDRGQHRRDDLRPVLALVPAGGVQRERRERQRARVQERPVAVLGQRPAQRVEEDPGESRVQRGPTDRRGAGEPP</sequence>